<gene>
    <name evidence="2" type="ORF">ACFSKV_04085</name>
</gene>
<proteinExistence type="predicted"/>
<dbReference type="EMBL" id="JBHUIV010000010">
    <property type="protein sequence ID" value="MFD2200731.1"/>
    <property type="molecule type" value="Genomic_DNA"/>
</dbReference>
<evidence type="ECO:0000313" key="3">
    <source>
        <dbReference type="Proteomes" id="UP001597414"/>
    </source>
</evidence>
<accession>A0ABW5B7M0</accession>
<dbReference type="CDD" id="cd01610">
    <property type="entry name" value="PAP2_like"/>
    <property type="match status" value="1"/>
</dbReference>
<keyword evidence="1" id="KW-0812">Transmembrane</keyword>
<sequence length="201" mass="22819">MNNYLNFTLLRSYQMSLAKLLSFLGHPLLIGTVYVVLMSFENLSNETAWKVSLLTVGFIPLPIIIHNLKKLRKGEYSNFDVSDQKQRKGFYPFAISLFILLMIIFYLFGFPWSVTVNTLNFLVMMLIMAFINLKTKASLHAGISFYISISLISLSLWIAMMFFILALGTSWSRLILGRHSLQELAIGMGMGLVFGLISLLL</sequence>
<organism evidence="2 3">
    <name type="scientific">Shivajiella indica</name>
    <dbReference type="NCBI Taxonomy" id="872115"/>
    <lineage>
        <taxon>Bacteria</taxon>
        <taxon>Pseudomonadati</taxon>
        <taxon>Bacteroidota</taxon>
        <taxon>Cytophagia</taxon>
        <taxon>Cytophagales</taxon>
        <taxon>Cyclobacteriaceae</taxon>
        <taxon>Shivajiella</taxon>
    </lineage>
</organism>
<keyword evidence="3" id="KW-1185">Reference proteome</keyword>
<feature type="transmembrane region" description="Helical" evidence="1">
    <location>
        <begin position="89"/>
        <end position="108"/>
    </location>
</feature>
<evidence type="ECO:0000313" key="2">
    <source>
        <dbReference type="EMBL" id="MFD2200731.1"/>
    </source>
</evidence>
<feature type="transmembrane region" description="Helical" evidence="1">
    <location>
        <begin position="20"/>
        <end position="37"/>
    </location>
</feature>
<protein>
    <recommendedName>
        <fullName evidence="4">Phosphatase PAP2 family protein</fullName>
    </recommendedName>
</protein>
<evidence type="ECO:0000256" key="1">
    <source>
        <dbReference type="SAM" id="Phobius"/>
    </source>
</evidence>
<comment type="caution">
    <text evidence="2">The sequence shown here is derived from an EMBL/GenBank/DDBJ whole genome shotgun (WGS) entry which is preliminary data.</text>
</comment>
<keyword evidence="1" id="KW-1133">Transmembrane helix</keyword>
<feature type="transmembrane region" description="Helical" evidence="1">
    <location>
        <begin position="114"/>
        <end position="133"/>
    </location>
</feature>
<reference evidence="3" key="1">
    <citation type="journal article" date="2019" name="Int. J. Syst. Evol. Microbiol.">
        <title>The Global Catalogue of Microorganisms (GCM) 10K type strain sequencing project: providing services to taxonomists for standard genome sequencing and annotation.</title>
        <authorList>
            <consortium name="The Broad Institute Genomics Platform"/>
            <consortium name="The Broad Institute Genome Sequencing Center for Infectious Disease"/>
            <person name="Wu L."/>
            <person name="Ma J."/>
        </authorList>
    </citation>
    <scope>NUCLEOTIDE SEQUENCE [LARGE SCALE GENOMIC DNA]</scope>
    <source>
        <strain evidence="3">KCTC 19812</strain>
    </source>
</reference>
<evidence type="ECO:0008006" key="4">
    <source>
        <dbReference type="Google" id="ProtNLM"/>
    </source>
</evidence>
<feature type="transmembrane region" description="Helical" evidence="1">
    <location>
        <begin position="145"/>
        <end position="168"/>
    </location>
</feature>
<feature type="transmembrane region" description="Helical" evidence="1">
    <location>
        <begin position="180"/>
        <end position="200"/>
    </location>
</feature>
<feature type="transmembrane region" description="Helical" evidence="1">
    <location>
        <begin position="49"/>
        <end position="68"/>
    </location>
</feature>
<dbReference type="RefSeq" id="WP_380800582.1">
    <property type="nucleotide sequence ID" value="NZ_JBHUIV010000010.1"/>
</dbReference>
<name>A0ABW5B7M0_9BACT</name>
<dbReference type="Proteomes" id="UP001597414">
    <property type="component" value="Unassembled WGS sequence"/>
</dbReference>
<keyword evidence="1" id="KW-0472">Membrane</keyword>